<protein>
    <recommendedName>
        <fullName evidence="4">DUF1656 domain-containing protein</fullName>
    </recommendedName>
</protein>
<evidence type="ECO:0000313" key="3">
    <source>
        <dbReference type="Proteomes" id="UP001500795"/>
    </source>
</evidence>
<keyword evidence="1" id="KW-0472">Membrane</keyword>
<reference evidence="3" key="1">
    <citation type="journal article" date="2019" name="Int. J. Syst. Evol. Microbiol.">
        <title>The Global Catalogue of Microorganisms (GCM) 10K type strain sequencing project: providing services to taxonomists for standard genome sequencing and annotation.</title>
        <authorList>
            <consortium name="The Broad Institute Genomics Platform"/>
            <consortium name="The Broad Institute Genome Sequencing Center for Infectious Disease"/>
            <person name="Wu L."/>
            <person name="Ma J."/>
        </authorList>
    </citation>
    <scope>NUCLEOTIDE SEQUENCE [LARGE SCALE GENOMIC DNA]</scope>
    <source>
        <strain evidence="3">JCM 17110</strain>
    </source>
</reference>
<gene>
    <name evidence="2" type="ORF">GCM10022394_32920</name>
</gene>
<accession>A0ABP6WFP4</accession>
<name>A0ABP6WFP4_9GAMM</name>
<comment type="caution">
    <text evidence="2">The sequence shown here is derived from an EMBL/GenBank/DDBJ whole genome shotgun (WGS) entry which is preliminary data.</text>
</comment>
<keyword evidence="1" id="KW-0812">Transmembrane</keyword>
<sequence length="70" mass="7883">MMLIDMDTLLEMLFGLATFAIPFAFYYLISAGILRWLMKMLNGNEQSGVNVAYFVSAALAVVTCFTYWSP</sequence>
<organism evidence="2 3">
    <name type="scientific">Zobellella aerophila</name>
    <dbReference type="NCBI Taxonomy" id="870480"/>
    <lineage>
        <taxon>Bacteria</taxon>
        <taxon>Pseudomonadati</taxon>
        <taxon>Pseudomonadota</taxon>
        <taxon>Gammaproteobacteria</taxon>
        <taxon>Aeromonadales</taxon>
        <taxon>Aeromonadaceae</taxon>
        <taxon>Zobellella</taxon>
    </lineage>
</organism>
<dbReference type="RefSeq" id="WP_344959928.1">
    <property type="nucleotide sequence ID" value="NZ_BAABCX010000007.1"/>
</dbReference>
<feature type="transmembrane region" description="Helical" evidence="1">
    <location>
        <begin position="12"/>
        <end position="37"/>
    </location>
</feature>
<keyword evidence="1" id="KW-1133">Transmembrane helix</keyword>
<dbReference type="Proteomes" id="UP001500795">
    <property type="component" value="Unassembled WGS sequence"/>
</dbReference>
<dbReference type="EMBL" id="BAABCX010000007">
    <property type="protein sequence ID" value="GAA3550186.1"/>
    <property type="molecule type" value="Genomic_DNA"/>
</dbReference>
<evidence type="ECO:0008006" key="4">
    <source>
        <dbReference type="Google" id="ProtNLM"/>
    </source>
</evidence>
<keyword evidence="3" id="KW-1185">Reference proteome</keyword>
<evidence type="ECO:0000256" key="1">
    <source>
        <dbReference type="SAM" id="Phobius"/>
    </source>
</evidence>
<feature type="transmembrane region" description="Helical" evidence="1">
    <location>
        <begin position="49"/>
        <end position="68"/>
    </location>
</feature>
<evidence type="ECO:0000313" key="2">
    <source>
        <dbReference type="EMBL" id="GAA3550186.1"/>
    </source>
</evidence>
<proteinExistence type="predicted"/>